<evidence type="ECO:0000313" key="2">
    <source>
        <dbReference type="EMBL" id="GJT15819.1"/>
    </source>
</evidence>
<name>A0ABQ5BSH7_9ASTR</name>
<dbReference type="EMBL" id="BQNB010013426">
    <property type="protein sequence ID" value="GJT15819.1"/>
    <property type="molecule type" value="Genomic_DNA"/>
</dbReference>
<keyword evidence="3" id="KW-1185">Reference proteome</keyword>
<gene>
    <name evidence="2" type="ORF">Tco_0874525</name>
</gene>
<feature type="coiled-coil region" evidence="1">
    <location>
        <begin position="180"/>
        <end position="207"/>
    </location>
</feature>
<reference evidence="2" key="1">
    <citation type="journal article" date="2022" name="Int. J. Mol. Sci.">
        <title>Draft Genome of Tanacetum Coccineum: Genomic Comparison of Closely Related Tanacetum-Family Plants.</title>
        <authorList>
            <person name="Yamashiro T."/>
            <person name="Shiraishi A."/>
            <person name="Nakayama K."/>
            <person name="Satake H."/>
        </authorList>
    </citation>
    <scope>NUCLEOTIDE SEQUENCE</scope>
</reference>
<dbReference type="Proteomes" id="UP001151760">
    <property type="component" value="Unassembled WGS sequence"/>
</dbReference>
<sequence>MMLLARSITQKFSTPTNNRLRTSSNTRNQDVIQDGRVNIQTKNAGYGGNAMKDEAGSNLKDEENDFMLDNSYEEETLEELTAAVMMMARIQTADGNAETVPSYDAKTVSEVNASPKVHEQVSHVKRKTIIHTSDDDQIDSNIIFYNPYVENYGGTSEHDSNAHDKYHEIQMLAYNFQREAENKKTINSELKRQKELLQKELETSKKAFKYREDRYLDDIVDLEEKLSSRDQIVYKMGQSIQTIHMLGKQPNKVYDPFLKAGLGYKNPERLKKAIAAQPKMYHGEMLHSVNLKIDSPDSEETLDNAK</sequence>
<evidence type="ECO:0000256" key="1">
    <source>
        <dbReference type="SAM" id="Coils"/>
    </source>
</evidence>
<comment type="caution">
    <text evidence="2">The sequence shown here is derived from an EMBL/GenBank/DDBJ whole genome shotgun (WGS) entry which is preliminary data.</text>
</comment>
<organism evidence="2 3">
    <name type="scientific">Tanacetum coccineum</name>
    <dbReference type="NCBI Taxonomy" id="301880"/>
    <lineage>
        <taxon>Eukaryota</taxon>
        <taxon>Viridiplantae</taxon>
        <taxon>Streptophyta</taxon>
        <taxon>Embryophyta</taxon>
        <taxon>Tracheophyta</taxon>
        <taxon>Spermatophyta</taxon>
        <taxon>Magnoliopsida</taxon>
        <taxon>eudicotyledons</taxon>
        <taxon>Gunneridae</taxon>
        <taxon>Pentapetalae</taxon>
        <taxon>asterids</taxon>
        <taxon>campanulids</taxon>
        <taxon>Asterales</taxon>
        <taxon>Asteraceae</taxon>
        <taxon>Asteroideae</taxon>
        <taxon>Anthemideae</taxon>
        <taxon>Anthemidinae</taxon>
        <taxon>Tanacetum</taxon>
    </lineage>
</organism>
<accession>A0ABQ5BSH7</accession>
<evidence type="ECO:0000313" key="3">
    <source>
        <dbReference type="Proteomes" id="UP001151760"/>
    </source>
</evidence>
<proteinExistence type="predicted"/>
<keyword evidence="1" id="KW-0175">Coiled coil</keyword>
<reference evidence="2" key="2">
    <citation type="submission" date="2022-01" db="EMBL/GenBank/DDBJ databases">
        <authorList>
            <person name="Yamashiro T."/>
            <person name="Shiraishi A."/>
            <person name="Satake H."/>
            <person name="Nakayama K."/>
        </authorList>
    </citation>
    <scope>NUCLEOTIDE SEQUENCE</scope>
</reference>
<protein>
    <submittedName>
        <fullName evidence="2">Uncharacterized protein</fullName>
    </submittedName>
</protein>